<accession>A0ABV6TEP2</accession>
<dbReference type="InterPro" id="IPR024983">
    <property type="entry name" value="CHAT_dom"/>
</dbReference>
<reference evidence="2 3" key="1">
    <citation type="submission" date="2024-09" db="EMBL/GenBank/DDBJ databases">
        <authorList>
            <person name="Sun Q."/>
            <person name="Mori K."/>
        </authorList>
    </citation>
    <scope>NUCLEOTIDE SEQUENCE [LARGE SCALE GENOMIC DNA]</scope>
    <source>
        <strain evidence="2 3">JCM 4557</strain>
    </source>
</reference>
<evidence type="ECO:0000259" key="1">
    <source>
        <dbReference type="Pfam" id="PF12770"/>
    </source>
</evidence>
<comment type="caution">
    <text evidence="2">The sequence shown here is derived from an EMBL/GenBank/DDBJ whole genome shotgun (WGS) entry which is preliminary data.</text>
</comment>
<evidence type="ECO:0000313" key="2">
    <source>
        <dbReference type="EMBL" id="MFC0844258.1"/>
    </source>
</evidence>
<organism evidence="2 3">
    <name type="scientific">Streptomyces noboritoensis</name>
    <dbReference type="NCBI Taxonomy" id="67337"/>
    <lineage>
        <taxon>Bacteria</taxon>
        <taxon>Bacillati</taxon>
        <taxon>Actinomycetota</taxon>
        <taxon>Actinomycetes</taxon>
        <taxon>Kitasatosporales</taxon>
        <taxon>Streptomycetaceae</taxon>
        <taxon>Streptomyces</taxon>
    </lineage>
</organism>
<dbReference type="Pfam" id="PF12770">
    <property type="entry name" value="CHAT"/>
    <property type="match status" value="1"/>
</dbReference>
<proteinExistence type="predicted"/>
<dbReference type="Proteomes" id="UP001589887">
    <property type="component" value="Unassembled WGS sequence"/>
</dbReference>
<keyword evidence="3" id="KW-1185">Reference proteome</keyword>
<sequence>MPHLADEFVNLATAFQLAGFRSVVATLWPVYDSHASDLARLFYATLGSPSDLTPDRAARALHEAVRHLRDRMPDRPDTWAAHLHSGA</sequence>
<dbReference type="EMBL" id="JBHMQV010000009">
    <property type="protein sequence ID" value="MFC0844258.1"/>
    <property type="molecule type" value="Genomic_DNA"/>
</dbReference>
<dbReference type="RefSeq" id="WP_394324134.1">
    <property type="nucleotide sequence ID" value="NZ_JBHMQV010000009.1"/>
</dbReference>
<name>A0ABV6TEP2_9ACTN</name>
<evidence type="ECO:0000313" key="3">
    <source>
        <dbReference type="Proteomes" id="UP001589887"/>
    </source>
</evidence>
<gene>
    <name evidence="2" type="ORF">ACFH04_11155</name>
</gene>
<feature type="domain" description="CHAT" evidence="1">
    <location>
        <begin position="5"/>
        <end position="86"/>
    </location>
</feature>
<protein>
    <submittedName>
        <fullName evidence="2">CHAT domain-containing protein</fullName>
    </submittedName>
</protein>